<dbReference type="InterPro" id="IPR038401">
    <property type="entry name" value="Rev1_C_sf"/>
</dbReference>
<dbReference type="EMBL" id="DF843571">
    <property type="protein sequence ID" value="GAT47474.1"/>
    <property type="molecule type" value="Genomic_DNA"/>
</dbReference>
<gene>
    <name evidence="4" type="ORF">MCHLO_04934</name>
</gene>
<dbReference type="Pfam" id="PF16727">
    <property type="entry name" value="REV1_C"/>
    <property type="match status" value="1"/>
</dbReference>
<evidence type="ECO:0000256" key="2">
    <source>
        <dbReference type="SAM" id="MobiDB-lite"/>
    </source>
</evidence>
<reference evidence="4" key="1">
    <citation type="submission" date="2014-09" db="EMBL/GenBank/DDBJ databases">
        <title>Genome sequence of the luminous mushroom Mycena chlorophos for searching fungal bioluminescence genes.</title>
        <authorList>
            <person name="Tanaka Y."/>
            <person name="Kasuga D."/>
            <person name="Oba Y."/>
            <person name="Hase S."/>
            <person name="Sato K."/>
            <person name="Oba Y."/>
            <person name="Sakakibara Y."/>
        </authorList>
    </citation>
    <scope>NUCLEOTIDE SEQUENCE</scope>
</reference>
<dbReference type="Gene3D" id="6.10.250.1630">
    <property type="match status" value="1"/>
</dbReference>
<accession>A0ABQ0L8I9</accession>
<proteinExistence type="predicted"/>
<feature type="compositionally biased region" description="Low complexity" evidence="2">
    <location>
        <begin position="147"/>
        <end position="157"/>
    </location>
</feature>
<sequence>MLASFHFDPQELRGIGIQIQKLEPTTGPVVNRQPNQQVLPFQRTDVSHVPVKAAVAFSSKLAPPPPEPQLKPPKTFEADVLVPEEVDPEILEALPSNIRREIEEHQQRARSESLAPQKQPQPQPAPQARAVPKPISAAFLPPKALQRGGSRPPSGRGFARGRGRGRGGGGYGGRGGGTGNRYIDKKFFESRKLRNRREQPTDAELKAMGIDLEFWEGLKKDNASKALFRDILRNQRILIANGGRAPTPPSPKQIKPKKYEPRPDLYRHPLPRARYPEPPRLAQRIHEPAPVEDEQPQKKKKTKKVFFKETDDLQNLVEAWVNSFKNFPPEAQDIAFVSRFLLKAMDSKQFSDVSVERTIAIVKWWLVLLRRYWGDYEFYASRVDEEEEGMVAEAWWKAFRDVKEQLDVIARKKWGGKLAIR</sequence>
<dbReference type="InterPro" id="IPR031991">
    <property type="entry name" value="Rev1_C"/>
</dbReference>
<evidence type="ECO:0000313" key="4">
    <source>
        <dbReference type="EMBL" id="GAT47474.1"/>
    </source>
</evidence>
<feature type="compositionally biased region" description="Gly residues" evidence="2">
    <location>
        <begin position="166"/>
        <end position="179"/>
    </location>
</feature>
<dbReference type="Pfam" id="PF14377">
    <property type="entry name" value="UBM"/>
    <property type="match status" value="1"/>
</dbReference>
<feature type="region of interest" description="Disordered" evidence="2">
    <location>
        <begin position="241"/>
        <end position="276"/>
    </location>
</feature>
<feature type="region of interest" description="Disordered" evidence="2">
    <location>
        <begin position="103"/>
        <end position="183"/>
    </location>
</feature>
<feature type="domain" description="DNA repair protein Rev1 C-terminal" evidence="3">
    <location>
        <begin position="312"/>
        <end position="418"/>
    </location>
</feature>
<dbReference type="Proteomes" id="UP000815677">
    <property type="component" value="Unassembled WGS sequence"/>
</dbReference>
<evidence type="ECO:0000256" key="1">
    <source>
        <dbReference type="ARBA" id="ARBA00022679"/>
    </source>
</evidence>
<feature type="compositionally biased region" description="Basic and acidic residues" evidence="2">
    <location>
        <begin position="257"/>
        <end position="267"/>
    </location>
</feature>
<protein>
    <recommendedName>
        <fullName evidence="3">DNA repair protein Rev1 C-terminal domain-containing protein</fullName>
    </recommendedName>
</protein>
<evidence type="ECO:0000313" key="5">
    <source>
        <dbReference type="Proteomes" id="UP000815677"/>
    </source>
</evidence>
<name>A0ABQ0L8I9_MYCCL</name>
<dbReference type="Gene3D" id="1.20.58.1280">
    <property type="entry name" value="DNA repair protein Rev1, C-terminal domain"/>
    <property type="match status" value="1"/>
</dbReference>
<evidence type="ECO:0000259" key="3">
    <source>
        <dbReference type="Pfam" id="PF16727"/>
    </source>
</evidence>
<keyword evidence="1" id="KW-0808">Transferase</keyword>
<organism evidence="4 5">
    <name type="scientific">Mycena chlorophos</name>
    <name type="common">Agaric fungus</name>
    <name type="synonym">Agaricus chlorophos</name>
    <dbReference type="NCBI Taxonomy" id="658473"/>
    <lineage>
        <taxon>Eukaryota</taxon>
        <taxon>Fungi</taxon>
        <taxon>Dikarya</taxon>
        <taxon>Basidiomycota</taxon>
        <taxon>Agaricomycotina</taxon>
        <taxon>Agaricomycetes</taxon>
        <taxon>Agaricomycetidae</taxon>
        <taxon>Agaricales</taxon>
        <taxon>Marasmiineae</taxon>
        <taxon>Mycenaceae</taxon>
        <taxon>Mycena</taxon>
    </lineage>
</organism>
<keyword evidence="5" id="KW-1185">Reference proteome</keyword>
<dbReference type="InterPro" id="IPR025527">
    <property type="entry name" value="HUWE1/Rev1_UBM"/>
</dbReference>